<feature type="signal peptide" evidence="1">
    <location>
        <begin position="1"/>
        <end position="18"/>
    </location>
</feature>
<gene>
    <name evidence="2" type="ORF">AAAT34_07055</name>
</gene>
<dbReference type="Proteomes" id="UP001487296">
    <property type="component" value="Unassembled WGS sequence"/>
</dbReference>
<dbReference type="RefSeq" id="WP_215759911.1">
    <property type="nucleotide sequence ID" value="NZ_JAHKBE010000023.1"/>
</dbReference>
<dbReference type="Gene3D" id="3.10.450.50">
    <property type="match status" value="1"/>
</dbReference>
<evidence type="ECO:0000313" key="3">
    <source>
        <dbReference type="Proteomes" id="UP001487296"/>
    </source>
</evidence>
<evidence type="ECO:0000313" key="2">
    <source>
        <dbReference type="EMBL" id="MEQ2486813.1"/>
    </source>
</evidence>
<comment type="caution">
    <text evidence="2">The sequence shown here is derived from an EMBL/GenBank/DDBJ whole genome shotgun (WGS) entry which is preliminary data.</text>
</comment>
<name>A0ABV1FR27_9BACT</name>
<organism evidence="2 3">
    <name type="scientific">Hallella faecis</name>
    <dbReference type="NCBI Taxonomy" id="2841596"/>
    <lineage>
        <taxon>Bacteria</taxon>
        <taxon>Pseudomonadati</taxon>
        <taxon>Bacteroidota</taxon>
        <taxon>Bacteroidia</taxon>
        <taxon>Bacteroidales</taxon>
        <taxon>Prevotellaceae</taxon>
        <taxon>Hallella</taxon>
    </lineage>
</organism>
<keyword evidence="1" id="KW-0732">Signal</keyword>
<dbReference type="PROSITE" id="PS51257">
    <property type="entry name" value="PROKAR_LIPOPROTEIN"/>
    <property type="match status" value="1"/>
</dbReference>
<feature type="chain" id="PRO_5047064769" description="Lumazine-binding protein" evidence="1">
    <location>
        <begin position="19"/>
        <end position="131"/>
    </location>
</feature>
<evidence type="ECO:0008006" key="4">
    <source>
        <dbReference type="Google" id="ProtNLM"/>
    </source>
</evidence>
<dbReference type="EMBL" id="JBBNFP010000023">
    <property type="protein sequence ID" value="MEQ2486813.1"/>
    <property type="molecule type" value="Genomic_DNA"/>
</dbReference>
<reference evidence="2 3" key="1">
    <citation type="submission" date="2024-04" db="EMBL/GenBank/DDBJ databases">
        <title>Human intestinal bacterial collection.</title>
        <authorList>
            <person name="Pauvert C."/>
            <person name="Hitch T.C.A."/>
            <person name="Clavel T."/>
        </authorList>
    </citation>
    <scope>NUCLEOTIDE SEQUENCE [LARGE SCALE GENOMIC DNA]</scope>
    <source>
        <strain evidence="2 3">CLA-AA-H145</strain>
    </source>
</reference>
<protein>
    <recommendedName>
        <fullName evidence="4">Lumazine-binding protein</fullName>
    </recommendedName>
</protein>
<accession>A0ABV1FR27</accession>
<sequence length="131" mass="14616">MKKLLLLFLPLSLLVACGESTGPDASELAAQSAKVYYEQLLQGDYASFVDGTYRTDSIPKSYREQLIANAKMFVGQQKDEHHGIKEVRVIRATADTARHVATVFLGFVYGDSLNEQVVVPMVERGGVWYMR</sequence>
<proteinExistence type="predicted"/>
<evidence type="ECO:0000256" key="1">
    <source>
        <dbReference type="SAM" id="SignalP"/>
    </source>
</evidence>
<keyword evidence="3" id="KW-1185">Reference proteome</keyword>